<dbReference type="Proteomes" id="UP000018680">
    <property type="component" value="Chromosome"/>
</dbReference>
<dbReference type="STRING" id="1307761.L21SP2_2936"/>
<dbReference type="AlphaFoldDB" id="V5WKC9"/>
<dbReference type="InterPro" id="IPR029026">
    <property type="entry name" value="tRNA_m1G_MTases_N"/>
</dbReference>
<dbReference type="Gene3D" id="3.40.1280.10">
    <property type="match status" value="1"/>
</dbReference>
<keyword evidence="1 4" id="KW-0489">Methyltransferase</keyword>
<sequence length="277" mass="30051">MQDSEDRYLNDYFQLKDKELRELSIGIAEGRTLVDRLFDSSLKIRSVLSTPANRTHYEKLASPECPVIIREPGEIGGIVGFKFHRAVLAAFQRPEFTHLGSIGSLLHAAPGKRLFADCSGIQEGSNLGAIIRSARAFNLGGIILGPKSADPFSRKAVRASAGWVFSMPLLYTHEPETDIAELKTKGFRLLAAETREHGAVDLSGYRSGMNGADQSRESKPGPAEILLLGHEFTGIRPALLKQADALLEIPMNEDVDSLNVGVAAGIFFYALSRAAGS</sequence>
<keyword evidence="5" id="KW-1185">Reference proteome</keyword>
<accession>V5WKC9</accession>
<evidence type="ECO:0000256" key="2">
    <source>
        <dbReference type="ARBA" id="ARBA00022679"/>
    </source>
</evidence>
<dbReference type="InterPro" id="IPR001537">
    <property type="entry name" value="SpoU_MeTrfase"/>
</dbReference>
<proteinExistence type="predicted"/>
<keyword evidence="2 4" id="KW-0808">Transferase</keyword>
<dbReference type="PANTHER" id="PTHR43191:SF12">
    <property type="entry name" value="RRNA METHYLASE"/>
    <property type="match status" value="1"/>
</dbReference>
<dbReference type="InterPro" id="IPR029064">
    <property type="entry name" value="Ribosomal_eL30-like_sf"/>
</dbReference>
<dbReference type="eggNOG" id="COG0566">
    <property type="taxonomic scope" value="Bacteria"/>
</dbReference>
<name>V5WKC9_9SPIO</name>
<dbReference type="InterPro" id="IPR051259">
    <property type="entry name" value="rRNA_Methyltransferase"/>
</dbReference>
<dbReference type="Pfam" id="PF00588">
    <property type="entry name" value="SpoU_methylase"/>
    <property type="match status" value="1"/>
</dbReference>
<dbReference type="PANTHER" id="PTHR43191">
    <property type="entry name" value="RRNA METHYLTRANSFERASE 3"/>
    <property type="match status" value="1"/>
</dbReference>
<gene>
    <name evidence="4" type="ORF">L21SP2_2936</name>
</gene>
<feature type="domain" description="tRNA/rRNA methyltransferase SpoU type" evidence="3">
    <location>
        <begin position="119"/>
        <end position="269"/>
    </location>
</feature>
<dbReference type="KEGG" id="slr:L21SP2_2936"/>
<dbReference type="GO" id="GO:0008173">
    <property type="term" value="F:RNA methyltransferase activity"/>
    <property type="evidence" value="ECO:0007669"/>
    <property type="project" value="InterPro"/>
</dbReference>
<dbReference type="CDD" id="cd18095">
    <property type="entry name" value="SpoU-like_rRNA-MTase"/>
    <property type="match status" value="1"/>
</dbReference>
<evidence type="ECO:0000256" key="1">
    <source>
        <dbReference type="ARBA" id="ARBA00022603"/>
    </source>
</evidence>
<dbReference type="OrthoDB" id="9794400at2"/>
<evidence type="ECO:0000313" key="4">
    <source>
        <dbReference type="EMBL" id="AHC16282.1"/>
    </source>
</evidence>
<dbReference type="SUPFAM" id="SSF75217">
    <property type="entry name" value="alpha/beta knot"/>
    <property type="match status" value="1"/>
</dbReference>
<evidence type="ECO:0000313" key="5">
    <source>
        <dbReference type="Proteomes" id="UP000018680"/>
    </source>
</evidence>
<dbReference type="SUPFAM" id="SSF55315">
    <property type="entry name" value="L30e-like"/>
    <property type="match status" value="1"/>
</dbReference>
<dbReference type="RefSeq" id="WP_024269179.1">
    <property type="nucleotide sequence ID" value="NC_023035.1"/>
</dbReference>
<reference evidence="4 5" key="1">
    <citation type="journal article" date="2015" name="Stand. Genomic Sci.">
        <title>Complete genome sequence and description of Salinispira pacifica gen. nov., sp. nov., a novel spirochaete isolated form a hypersaline microbial mat.</title>
        <authorList>
            <person name="Ben Hania W."/>
            <person name="Joseph M."/>
            <person name="Schumann P."/>
            <person name="Bunk B."/>
            <person name="Fiebig A."/>
            <person name="Sproer C."/>
            <person name="Klenk H.P."/>
            <person name="Fardeau M.L."/>
            <person name="Spring S."/>
        </authorList>
    </citation>
    <scope>NUCLEOTIDE SEQUENCE [LARGE SCALE GENOMIC DNA]</scope>
    <source>
        <strain evidence="4 5">L21-RPul-D2</strain>
    </source>
</reference>
<dbReference type="GO" id="GO:0003723">
    <property type="term" value="F:RNA binding"/>
    <property type="evidence" value="ECO:0007669"/>
    <property type="project" value="InterPro"/>
</dbReference>
<protein>
    <submittedName>
        <fullName evidence="4">RNA methyltransferase, TrmH family</fullName>
    </submittedName>
</protein>
<organism evidence="4 5">
    <name type="scientific">Salinispira pacifica</name>
    <dbReference type="NCBI Taxonomy" id="1307761"/>
    <lineage>
        <taxon>Bacteria</taxon>
        <taxon>Pseudomonadati</taxon>
        <taxon>Spirochaetota</taxon>
        <taxon>Spirochaetia</taxon>
        <taxon>Spirochaetales</taxon>
        <taxon>Spirochaetaceae</taxon>
        <taxon>Salinispira</taxon>
    </lineage>
</organism>
<dbReference type="EMBL" id="CP006939">
    <property type="protein sequence ID" value="AHC16282.1"/>
    <property type="molecule type" value="Genomic_DNA"/>
</dbReference>
<dbReference type="InterPro" id="IPR029028">
    <property type="entry name" value="Alpha/beta_knot_MTases"/>
</dbReference>
<dbReference type="GO" id="GO:0032259">
    <property type="term" value="P:methylation"/>
    <property type="evidence" value="ECO:0007669"/>
    <property type="project" value="UniProtKB-KW"/>
</dbReference>
<evidence type="ECO:0000259" key="3">
    <source>
        <dbReference type="Pfam" id="PF00588"/>
    </source>
</evidence>
<dbReference type="HOGENOM" id="CLU_021322_3_3_12"/>
<dbReference type="GO" id="GO:0006396">
    <property type="term" value="P:RNA processing"/>
    <property type="evidence" value="ECO:0007669"/>
    <property type="project" value="InterPro"/>
</dbReference>